<dbReference type="CDD" id="cd00531">
    <property type="entry name" value="NTF2_like"/>
    <property type="match status" value="1"/>
</dbReference>
<evidence type="ECO:0000313" key="3">
    <source>
        <dbReference type="Proteomes" id="UP000219559"/>
    </source>
</evidence>
<protein>
    <recommendedName>
        <fullName evidence="1">SnoaL-like domain-containing protein</fullName>
    </recommendedName>
</protein>
<feature type="domain" description="SnoaL-like" evidence="1">
    <location>
        <begin position="10"/>
        <end position="111"/>
    </location>
</feature>
<dbReference type="Proteomes" id="UP000219559">
    <property type="component" value="Unassembled WGS sequence"/>
</dbReference>
<evidence type="ECO:0000313" key="2">
    <source>
        <dbReference type="EMBL" id="PCE63706.1"/>
    </source>
</evidence>
<name>A0A2A4G6U8_9FLAO</name>
<dbReference type="RefSeq" id="WP_097442422.1">
    <property type="nucleotide sequence ID" value="NZ_NBWU01000004.1"/>
</dbReference>
<dbReference type="Pfam" id="PF12680">
    <property type="entry name" value="SnoaL_2"/>
    <property type="match status" value="1"/>
</dbReference>
<proteinExistence type="predicted"/>
<accession>A0A2A4G6U8</accession>
<organism evidence="2 3">
    <name type="scientific">Sediminicola luteus</name>
    <dbReference type="NCBI Taxonomy" id="319238"/>
    <lineage>
        <taxon>Bacteria</taxon>
        <taxon>Pseudomonadati</taxon>
        <taxon>Bacteroidota</taxon>
        <taxon>Flavobacteriia</taxon>
        <taxon>Flavobacteriales</taxon>
        <taxon>Flavobacteriaceae</taxon>
        <taxon>Sediminicola</taxon>
    </lineage>
</organism>
<dbReference type="OrthoDB" id="391735at2"/>
<dbReference type="EMBL" id="NBWU01000004">
    <property type="protein sequence ID" value="PCE63706.1"/>
    <property type="molecule type" value="Genomic_DNA"/>
</dbReference>
<dbReference type="SUPFAM" id="SSF54427">
    <property type="entry name" value="NTF2-like"/>
    <property type="match status" value="1"/>
</dbReference>
<evidence type="ECO:0000259" key="1">
    <source>
        <dbReference type="Pfam" id="PF12680"/>
    </source>
</evidence>
<dbReference type="InterPro" id="IPR032710">
    <property type="entry name" value="NTF2-like_dom_sf"/>
</dbReference>
<reference evidence="2 3" key="1">
    <citation type="submission" date="2017-04" db="EMBL/GenBank/DDBJ databases">
        <title>A new member of the family Flavobacteriaceae isolated from ascidians.</title>
        <authorList>
            <person name="Chen L."/>
        </authorList>
    </citation>
    <scope>NUCLEOTIDE SEQUENCE [LARGE SCALE GENOMIC DNA]</scope>
    <source>
        <strain evidence="2 3">HQA918</strain>
    </source>
</reference>
<dbReference type="Gene3D" id="3.10.450.50">
    <property type="match status" value="1"/>
</dbReference>
<dbReference type="AlphaFoldDB" id="A0A2A4G6U8"/>
<dbReference type="InterPro" id="IPR037401">
    <property type="entry name" value="SnoaL-like"/>
</dbReference>
<keyword evidence="3" id="KW-1185">Reference proteome</keyword>
<comment type="caution">
    <text evidence="2">The sequence shown here is derived from an EMBL/GenBank/DDBJ whole genome shotgun (WGS) entry which is preliminary data.</text>
</comment>
<sequence>MAQNENELLVARFYTAFQNKDVAGMQACYADDVVFTDPAFGTLHGDAAKQMWAMLLSRGTDLSIDFSDVKDNGQTVTANWNAYYAYGPKKRKVHNKIQAHFWLEGGLIVHHVDRFDLWKWSRQALGPMGFVLGWSAYFKQKLQSKTRAMLKKYMAQKA</sequence>
<gene>
    <name evidence="2" type="ORF">B7P33_10545</name>
</gene>